<organism evidence="1 2">
    <name type="scientific">Tagetes erecta</name>
    <name type="common">African marigold</name>
    <dbReference type="NCBI Taxonomy" id="13708"/>
    <lineage>
        <taxon>Eukaryota</taxon>
        <taxon>Viridiplantae</taxon>
        <taxon>Streptophyta</taxon>
        <taxon>Embryophyta</taxon>
        <taxon>Tracheophyta</taxon>
        <taxon>Spermatophyta</taxon>
        <taxon>Magnoliopsida</taxon>
        <taxon>eudicotyledons</taxon>
        <taxon>Gunneridae</taxon>
        <taxon>Pentapetalae</taxon>
        <taxon>asterids</taxon>
        <taxon>campanulids</taxon>
        <taxon>Asterales</taxon>
        <taxon>Asteraceae</taxon>
        <taxon>Asteroideae</taxon>
        <taxon>Heliantheae alliance</taxon>
        <taxon>Tageteae</taxon>
        <taxon>Tagetes</taxon>
    </lineage>
</organism>
<dbReference type="AlphaFoldDB" id="A0AAD8L3I3"/>
<evidence type="ECO:0000313" key="1">
    <source>
        <dbReference type="EMBL" id="KAK1433813.1"/>
    </source>
</evidence>
<comment type="caution">
    <text evidence="1">The sequence shown here is derived from an EMBL/GenBank/DDBJ whole genome shotgun (WGS) entry which is preliminary data.</text>
</comment>
<dbReference type="EMBL" id="JAUHHV010000002">
    <property type="protein sequence ID" value="KAK1433813.1"/>
    <property type="molecule type" value="Genomic_DNA"/>
</dbReference>
<dbReference type="Proteomes" id="UP001229421">
    <property type="component" value="Unassembled WGS sequence"/>
</dbReference>
<keyword evidence="2" id="KW-1185">Reference proteome</keyword>
<gene>
    <name evidence="1" type="ORF">QVD17_10730</name>
</gene>
<proteinExistence type="predicted"/>
<evidence type="ECO:0000313" key="2">
    <source>
        <dbReference type="Proteomes" id="UP001229421"/>
    </source>
</evidence>
<name>A0AAD8L3I3_TARER</name>
<reference evidence="1" key="1">
    <citation type="journal article" date="2023" name="bioRxiv">
        <title>Improved chromosome-level genome assembly for marigold (Tagetes erecta).</title>
        <authorList>
            <person name="Jiang F."/>
            <person name="Yuan L."/>
            <person name="Wang S."/>
            <person name="Wang H."/>
            <person name="Xu D."/>
            <person name="Wang A."/>
            <person name="Fan W."/>
        </authorList>
    </citation>
    <scope>NUCLEOTIDE SEQUENCE</scope>
    <source>
        <strain evidence="1">WSJ</strain>
        <tissue evidence="1">Leaf</tissue>
    </source>
</reference>
<protein>
    <submittedName>
        <fullName evidence="1">Uncharacterized protein</fullName>
    </submittedName>
</protein>
<sequence length="134" mass="14933">MYYTPNSIFVIQNFPNPLNLSTNYYSLQNFLELFKDENETVVGIYQISQNSSKTRMKPSPVFVVADLDLDLGGGDRKVVTDPFCFRRSSCSSPDLGDGFLFFTGTTFLLNRFVGARLPVNQSSDEEMGAFAGGK</sequence>
<accession>A0AAD8L3I3</accession>